<dbReference type="GO" id="GO:0000287">
    <property type="term" value="F:magnesium ion binding"/>
    <property type="evidence" value="ECO:0007669"/>
    <property type="project" value="InterPro"/>
</dbReference>
<gene>
    <name evidence="7" type="ORF">CYR55_20165</name>
</gene>
<dbReference type="CDD" id="cd02014">
    <property type="entry name" value="TPP_POX"/>
    <property type="match status" value="1"/>
</dbReference>
<evidence type="ECO:0000259" key="6">
    <source>
        <dbReference type="Pfam" id="PF02776"/>
    </source>
</evidence>
<dbReference type="InterPro" id="IPR012001">
    <property type="entry name" value="Thiamin_PyroP_enz_TPP-bd_dom"/>
</dbReference>
<dbReference type="Pfam" id="PF02776">
    <property type="entry name" value="TPP_enzyme_N"/>
    <property type="match status" value="1"/>
</dbReference>
<comment type="similarity">
    <text evidence="1 3">Belongs to the TPP enzyme family.</text>
</comment>
<keyword evidence="2 3" id="KW-0786">Thiamine pyrophosphate</keyword>
<dbReference type="PANTHER" id="PTHR42981">
    <property type="entry name" value="PYRUVATE DEHYDROGENASE [UBIQUINONE]"/>
    <property type="match status" value="1"/>
</dbReference>
<dbReference type="EMBL" id="PJZF01000024">
    <property type="protein sequence ID" value="PLR31647.1"/>
    <property type="molecule type" value="Genomic_DNA"/>
</dbReference>
<reference evidence="7 8" key="1">
    <citation type="submission" date="2017-12" db="EMBL/GenBank/DDBJ databases">
        <title>Characterization of six clinical isolates of Enterochimera gen. nov., a novel genus of the Yersiniaciae family and the three species Enterochimera arupensis sp. nov., Enterochimera coloradensis sp. nov, and Enterochimera californica sp. nov.</title>
        <authorList>
            <person name="Rossi A."/>
            <person name="Fisher M."/>
        </authorList>
    </citation>
    <scope>NUCLEOTIDE SEQUENCE [LARGE SCALE GENOMIC DNA]</scope>
    <source>
        <strain evidence="8">2015-Iso6</strain>
    </source>
</reference>
<dbReference type="PROSITE" id="PS00187">
    <property type="entry name" value="TPP_ENZYMES"/>
    <property type="match status" value="1"/>
</dbReference>
<dbReference type="GO" id="GO:0019752">
    <property type="term" value="P:carboxylic acid metabolic process"/>
    <property type="evidence" value="ECO:0007669"/>
    <property type="project" value="UniProtKB-ARBA"/>
</dbReference>
<accession>A0A2N5DWN1</accession>
<sequence length="599" mass="65071">MAKMTSDFFVERLKAWGVTRIYGYPGDGINGVLGALQRAEKKGEGIDFIQVRHEEMAAFMATAHAKFTGELGVCLSTGGPGATHMITGLYDAKQDHAPVLAIVGQAESTARGAHYQQELNLDRVFMDVADFVQEAAAPAQVRHLVDRGVRIAIANNGVTVLVLPKDVQDEPWEEPQQAHGFTRSGAGYRRPVVVPQQADLQQAADLLNHGKKVAILIGSGARGAEAEVIHVAETLGAGVAKALLGKDVLPDDLPFVTGAIGMLGTKPSSDMMSGCDTLLMIGTGFPWAEFLPKDGQARAVQIDIDPGMLGLRYPVDINLHGDAAATLRALLPLLKYNDDRRWQDNITKEMATWRETLRDRAMAEAKPVNPQRVVWEMSPLLPNNAIVTSDSGSCANWFARDYQVKAGQRASLSGGLASMGAAVPYAIAAKFAHPDRPVVALVGDGAMQMNNMAELITIQKYWRRWDDPRLIICVFNNEDLNEVTWEQRVMEGNPRYPASQALPDVPYAQFANLLGLRGIFVDEPDSLQAAWAEALSADRPVVLEVKTDPDVAPFPPHLTLEQAKGFTSAMLKGDRGAGQVIADTARQLLNEVLPHKEKK</sequence>
<dbReference type="InterPro" id="IPR029061">
    <property type="entry name" value="THDP-binding"/>
</dbReference>
<dbReference type="RefSeq" id="WP_101818137.1">
    <property type="nucleotide sequence ID" value="NZ_PJZF01000024.1"/>
</dbReference>
<protein>
    <submittedName>
        <fullName evidence="7">Thiamine pyrophosphate-requiring protein</fullName>
    </submittedName>
</protein>
<dbReference type="SUPFAM" id="SSF52518">
    <property type="entry name" value="Thiamin diphosphate-binding fold (THDP-binding)"/>
    <property type="match status" value="2"/>
</dbReference>
<dbReference type="Pfam" id="PF00205">
    <property type="entry name" value="TPP_enzyme_M"/>
    <property type="match status" value="1"/>
</dbReference>
<feature type="domain" description="Thiamine pyrophosphate enzyme TPP-binding" evidence="5">
    <location>
        <begin position="390"/>
        <end position="545"/>
    </location>
</feature>
<dbReference type="Gene3D" id="3.40.50.970">
    <property type="match status" value="2"/>
</dbReference>
<feature type="domain" description="Thiamine pyrophosphate enzyme N-terminal TPP-binding" evidence="6">
    <location>
        <begin position="6"/>
        <end position="120"/>
    </location>
</feature>
<dbReference type="InterPro" id="IPR029035">
    <property type="entry name" value="DHS-like_NAD/FAD-binding_dom"/>
</dbReference>
<dbReference type="GO" id="GO:0030976">
    <property type="term" value="F:thiamine pyrophosphate binding"/>
    <property type="evidence" value="ECO:0007669"/>
    <property type="project" value="InterPro"/>
</dbReference>
<feature type="domain" description="Thiamine pyrophosphate enzyme central" evidence="4">
    <location>
        <begin position="200"/>
        <end position="330"/>
    </location>
</feature>
<dbReference type="OrthoDB" id="9785953at2"/>
<evidence type="ECO:0000256" key="2">
    <source>
        <dbReference type="ARBA" id="ARBA00023052"/>
    </source>
</evidence>
<name>A0A2N5DWN1_9GAMM</name>
<comment type="caution">
    <text evidence="7">The sequence shown here is derived from an EMBL/GenBank/DDBJ whole genome shotgun (WGS) entry which is preliminary data.</text>
</comment>
<dbReference type="InterPro" id="IPR000399">
    <property type="entry name" value="TPP-bd_CS"/>
</dbReference>
<proteinExistence type="inferred from homology"/>
<dbReference type="InterPro" id="IPR047210">
    <property type="entry name" value="TPP_PYR_POXB-like"/>
</dbReference>
<dbReference type="AlphaFoldDB" id="A0A2N5DWN1"/>
<dbReference type="Gene3D" id="3.40.50.1220">
    <property type="entry name" value="TPP-binding domain"/>
    <property type="match status" value="1"/>
</dbReference>
<dbReference type="GO" id="GO:0003824">
    <property type="term" value="F:catalytic activity"/>
    <property type="evidence" value="ECO:0007669"/>
    <property type="project" value="InterPro"/>
</dbReference>
<dbReference type="NCBIfam" id="NF006129">
    <property type="entry name" value="PRK08273.1"/>
    <property type="match status" value="1"/>
</dbReference>
<evidence type="ECO:0000256" key="3">
    <source>
        <dbReference type="RuleBase" id="RU362132"/>
    </source>
</evidence>
<dbReference type="InterPro" id="IPR047212">
    <property type="entry name" value="TPP_POXB-like"/>
</dbReference>
<organism evidence="7 8">
    <name type="scientific">Chimaeribacter californicus</name>
    <dbReference type="NCBI Taxonomy" id="2060067"/>
    <lineage>
        <taxon>Bacteria</taxon>
        <taxon>Pseudomonadati</taxon>
        <taxon>Pseudomonadota</taxon>
        <taxon>Gammaproteobacteria</taxon>
        <taxon>Enterobacterales</taxon>
        <taxon>Yersiniaceae</taxon>
        <taxon>Chimaeribacter</taxon>
    </lineage>
</organism>
<dbReference type="InterPro" id="IPR047211">
    <property type="entry name" value="POXB-like"/>
</dbReference>
<dbReference type="PANTHER" id="PTHR42981:SF2">
    <property type="entry name" value="PYRUVATE DEHYDROGENASE [UBIQUINONE]"/>
    <property type="match status" value="1"/>
</dbReference>
<dbReference type="SUPFAM" id="SSF52467">
    <property type="entry name" value="DHS-like NAD/FAD-binding domain"/>
    <property type="match status" value="1"/>
</dbReference>
<keyword evidence="8" id="KW-1185">Reference proteome</keyword>
<dbReference type="CDD" id="cd07039">
    <property type="entry name" value="TPP_PYR_POX"/>
    <property type="match status" value="1"/>
</dbReference>
<dbReference type="Proteomes" id="UP000234240">
    <property type="component" value="Unassembled WGS sequence"/>
</dbReference>
<evidence type="ECO:0000313" key="8">
    <source>
        <dbReference type="Proteomes" id="UP000234240"/>
    </source>
</evidence>
<evidence type="ECO:0000313" key="7">
    <source>
        <dbReference type="EMBL" id="PLR31647.1"/>
    </source>
</evidence>
<evidence type="ECO:0000256" key="1">
    <source>
        <dbReference type="ARBA" id="ARBA00007812"/>
    </source>
</evidence>
<dbReference type="InterPro" id="IPR011766">
    <property type="entry name" value="TPP_enzyme_TPP-bd"/>
</dbReference>
<dbReference type="Pfam" id="PF02775">
    <property type="entry name" value="TPP_enzyme_C"/>
    <property type="match status" value="1"/>
</dbReference>
<evidence type="ECO:0000259" key="5">
    <source>
        <dbReference type="Pfam" id="PF02775"/>
    </source>
</evidence>
<dbReference type="InterPro" id="IPR012000">
    <property type="entry name" value="Thiamin_PyroP_enz_cen_dom"/>
</dbReference>
<evidence type="ECO:0000259" key="4">
    <source>
        <dbReference type="Pfam" id="PF00205"/>
    </source>
</evidence>